<evidence type="ECO:0000256" key="2">
    <source>
        <dbReference type="SAM" id="Phobius"/>
    </source>
</evidence>
<dbReference type="Proteomes" id="UP001464891">
    <property type="component" value="Unassembled WGS sequence"/>
</dbReference>
<gene>
    <name evidence="4" type="ORF">NC998_15310</name>
</gene>
<dbReference type="InterPro" id="IPR001107">
    <property type="entry name" value="Band_7"/>
</dbReference>
<dbReference type="InterPro" id="IPR000163">
    <property type="entry name" value="Prohibitin"/>
</dbReference>
<accession>A0ABV0JBQ2</accession>
<dbReference type="SUPFAM" id="SSF117892">
    <property type="entry name" value="Band 7/SPFH domain"/>
    <property type="match status" value="1"/>
</dbReference>
<keyword evidence="1" id="KW-0175">Coiled coil</keyword>
<keyword evidence="2" id="KW-0812">Transmembrane</keyword>
<proteinExistence type="predicted"/>
<sequence length="287" mass="31315">MTGKSTRSALPNSRGMPPLPSANTALYIAGGVTLLLGAVLFRPFVIVNAGERGVVMHFGKVQNQVLDEGIHPVMPVLTSVKKMSVRVQKDDINARAASKDLQDVTTEVAINWHIDPAQVNTVYQRIGNKEQIVSGIITPAVSEVVKAATAKKNVEEILTKRTELKGEIDDQLKKRLASYGLLVDDVSLVNFGFSPEFNKAIEAKQIAEQEAKQAEFTALRAKQDAEAAVNRAKGQAEAQRLQRLTLTSELLQQQAIEKWDGRFPTVMGGNGTLPLVNIDPATLNQRR</sequence>
<feature type="coiled-coil region" evidence="1">
    <location>
        <begin position="204"/>
        <end position="242"/>
    </location>
</feature>
<protein>
    <submittedName>
        <fullName evidence="4">Prohibitin family protein</fullName>
    </submittedName>
</protein>
<dbReference type="Pfam" id="PF01145">
    <property type="entry name" value="Band_7"/>
    <property type="match status" value="1"/>
</dbReference>
<dbReference type="PANTHER" id="PTHR23222:SF0">
    <property type="entry name" value="PROHIBITIN 1"/>
    <property type="match status" value="1"/>
</dbReference>
<feature type="transmembrane region" description="Helical" evidence="2">
    <location>
        <begin position="25"/>
        <end position="47"/>
    </location>
</feature>
<reference evidence="4 5" key="1">
    <citation type="submission" date="2022-04" db="EMBL/GenBank/DDBJ databases">
        <title>Positive selection, recombination, and allopatry shape intraspecific diversity of widespread and dominant cyanobacteria.</title>
        <authorList>
            <person name="Wei J."/>
            <person name="Shu W."/>
            <person name="Hu C."/>
        </authorList>
    </citation>
    <scope>NUCLEOTIDE SEQUENCE [LARGE SCALE GENOMIC DNA]</scope>
    <source>
        <strain evidence="4 5">GB2-A4</strain>
    </source>
</reference>
<comment type="caution">
    <text evidence="4">The sequence shown here is derived from an EMBL/GenBank/DDBJ whole genome shotgun (WGS) entry which is preliminary data.</text>
</comment>
<evidence type="ECO:0000256" key="1">
    <source>
        <dbReference type="SAM" id="Coils"/>
    </source>
</evidence>
<dbReference type="Gene3D" id="3.30.479.30">
    <property type="entry name" value="Band 7 domain"/>
    <property type="match status" value="1"/>
</dbReference>
<keyword evidence="2" id="KW-0472">Membrane</keyword>
<keyword evidence="2" id="KW-1133">Transmembrane helix</keyword>
<dbReference type="InterPro" id="IPR036013">
    <property type="entry name" value="Band_7/SPFH_dom_sf"/>
</dbReference>
<dbReference type="PRINTS" id="PR00679">
    <property type="entry name" value="PROHIBITIN"/>
</dbReference>
<dbReference type="PANTHER" id="PTHR23222">
    <property type="entry name" value="PROHIBITIN"/>
    <property type="match status" value="1"/>
</dbReference>
<organism evidence="4 5">
    <name type="scientific">Trichocoleus desertorum GB2-A4</name>
    <dbReference type="NCBI Taxonomy" id="2933944"/>
    <lineage>
        <taxon>Bacteria</taxon>
        <taxon>Bacillati</taxon>
        <taxon>Cyanobacteriota</taxon>
        <taxon>Cyanophyceae</taxon>
        <taxon>Leptolyngbyales</taxon>
        <taxon>Trichocoleusaceae</taxon>
        <taxon>Trichocoleus</taxon>
    </lineage>
</organism>
<name>A0ABV0JBQ2_9CYAN</name>
<dbReference type="RefSeq" id="WP_242016938.1">
    <property type="nucleotide sequence ID" value="NZ_JAMPKM010000009.1"/>
</dbReference>
<keyword evidence="5" id="KW-1185">Reference proteome</keyword>
<feature type="domain" description="Band 7" evidence="3">
    <location>
        <begin position="42"/>
        <end position="205"/>
    </location>
</feature>
<dbReference type="EMBL" id="JAMPKM010000009">
    <property type="protein sequence ID" value="MEP0818466.1"/>
    <property type="molecule type" value="Genomic_DNA"/>
</dbReference>
<evidence type="ECO:0000313" key="4">
    <source>
        <dbReference type="EMBL" id="MEP0818466.1"/>
    </source>
</evidence>
<dbReference type="SMART" id="SM00244">
    <property type="entry name" value="PHB"/>
    <property type="match status" value="1"/>
</dbReference>
<dbReference type="CDD" id="cd03401">
    <property type="entry name" value="SPFH_prohibitin"/>
    <property type="match status" value="1"/>
</dbReference>
<evidence type="ECO:0000259" key="3">
    <source>
        <dbReference type="SMART" id="SM00244"/>
    </source>
</evidence>
<evidence type="ECO:0000313" key="5">
    <source>
        <dbReference type="Proteomes" id="UP001464891"/>
    </source>
</evidence>